<dbReference type="InterPro" id="IPR011676">
    <property type="entry name" value="DUF1618"/>
</dbReference>
<reference evidence="3" key="1">
    <citation type="journal article" date="2012" name="Nat. Biotechnol.">
        <title>Reference genome sequence of the model plant Setaria.</title>
        <authorList>
            <person name="Bennetzen J.L."/>
            <person name="Schmutz J."/>
            <person name="Wang H."/>
            <person name="Percifield R."/>
            <person name="Hawkins J."/>
            <person name="Pontaroli A.C."/>
            <person name="Estep M."/>
            <person name="Feng L."/>
            <person name="Vaughn J.N."/>
            <person name="Grimwood J."/>
            <person name="Jenkins J."/>
            <person name="Barry K."/>
            <person name="Lindquist E."/>
            <person name="Hellsten U."/>
            <person name="Deshpande S."/>
            <person name="Wang X."/>
            <person name="Wu X."/>
            <person name="Mitros T."/>
            <person name="Triplett J."/>
            <person name="Yang X."/>
            <person name="Ye C.Y."/>
            <person name="Mauro-Herrera M."/>
            <person name="Wang L."/>
            <person name="Li P."/>
            <person name="Sharma M."/>
            <person name="Sharma R."/>
            <person name="Ronald P.C."/>
            <person name="Panaud O."/>
            <person name="Kellogg E.A."/>
            <person name="Brutnell T.P."/>
            <person name="Doust A.N."/>
            <person name="Tuskan G.A."/>
            <person name="Rokhsar D."/>
            <person name="Devos K.M."/>
        </authorList>
    </citation>
    <scope>NUCLEOTIDE SEQUENCE [LARGE SCALE GENOMIC DNA]</scope>
    <source>
        <strain evidence="3">cv. Yugu1</strain>
    </source>
</reference>
<dbReference type="InParanoid" id="K3YH76"/>
<evidence type="ECO:0000313" key="2">
    <source>
        <dbReference type="EnsemblPlants" id="KQL00705"/>
    </source>
</evidence>
<dbReference type="OMA" id="NLKQGTG"/>
<protein>
    <recommendedName>
        <fullName evidence="1">DUF1618 domain-containing protein</fullName>
    </recommendedName>
</protein>
<evidence type="ECO:0000259" key="1">
    <source>
        <dbReference type="Pfam" id="PF07762"/>
    </source>
</evidence>
<dbReference type="eggNOG" id="ENOG502R88B">
    <property type="taxonomic scope" value="Eukaryota"/>
</dbReference>
<reference evidence="2" key="2">
    <citation type="submission" date="2018-08" db="UniProtKB">
        <authorList>
            <consortium name="EnsemblPlants"/>
        </authorList>
    </citation>
    <scope>IDENTIFICATION</scope>
    <source>
        <strain evidence="2">Yugu1</strain>
    </source>
</reference>
<dbReference type="FunCoup" id="K3YH76">
    <property type="interactions" value="645"/>
</dbReference>
<dbReference type="STRING" id="4555.K3YH76"/>
<proteinExistence type="predicted"/>
<feature type="domain" description="DUF1618" evidence="1">
    <location>
        <begin position="268"/>
        <end position="414"/>
    </location>
</feature>
<sequence length="505" mass="56513">MKIALRTRLNVRSARQRGFLKEGGRQPAPDHLRPTIYLHKSSVPFGSQAAAQIRSPHLRVDSPRSAHTPDLPMADSSVNPFLRIPPLIHTEDPGSPPPESILLDRYGYLSCRLNGTTADGFTADGKRIQVTFWAASPPRVSCFTVHSPDVKPSAFDWLPKVIYSKDDLVLLRIPILRQDDSRDAKSCHYFVYQAGTENNRPSLKMLPIPCDIKFSNNENGKRFDLHLYNSKTGTWNTENQFVDSVNYVNYSYPNIAVTIGGEFGSVGWVDLWRGMLICDLLRDNHSLRYIPLPLPLVPKLLKGYPMCFRDIVVVGDCIKYFEMSYDVRPGSGLTSATQDLVAATKKMKISDIGSGNNWEEDCTFKFSDIPVDSPKFARMLMLPNLKQVKNTKLTLMRLCAGYPALSLHDADVVYIMHTPDPDEDKALVIALDMRKKTLKDVADFGSGRPLGYTFTYLQSGISKHLNIWSSSRSGRNAGETSRDGCLGPCKLEVLWVNAEQQPNAT</sequence>
<dbReference type="PANTHER" id="PTHR33074:SF108">
    <property type="entry name" value="OS02G0492500 PROTEIN"/>
    <property type="match status" value="1"/>
</dbReference>
<dbReference type="PANTHER" id="PTHR33074">
    <property type="entry name" value="EXPRESSED PROTEIN-RELATED"/>
    <property type="match status" value="1"/>
</dbReference>
<accession>K3YH76</accession>
<dbReference type="EnsemblPlants" id="KQL00705">
    <property type="protein sequence ID" value="KQL00705"/>
    <property type="gene ID" value="SETIT_013594mg"/>
</dbReference>
<evidence type="ECO:0000313" key="3">
    <source>
        <dbReference type="Proteomes" id="UP000004995"/>
    </source>
</evidence>
<dbReference type="AlphaFoldDB" id="K3YH76"/>
<dbReference type="Proteomes" id="UP000004995">
    <property type="component" value="Unassembled WGS sequence"/>
</dbReference>
<organism evidence="2 3">
    <name type="scientific">Setaria italica</name>
    <name type="common">Foxtail millet</name>
    <name type="synonym">Panicum italicum</name>
    <dbReference type="NCBI Taxonomy" id="4555"/>
    <lineage>
        <taxon>Eukaryota</taxon>
        <taxon>Viridiplantae</taxon>
        <taxon>Streptophyta</taxon>
        <taxon>Embryophyta</taxon>
        <taxon>Tracheophyta</taxon>
        <taxon>Spermatophyta</taxon>
        <taxon>Magnoliopsida</taxon>
        <taxon>Liliopsida</taxon>
        <taxon>Poales</taxon>
        <taxon>Poaceae</taxon>
        <taxon>PACMAD clade</taxon>
        <taxon>Panicoideae</taxon>
        <taxon>Panicodae</taxon>
        <taxon>Paniceae</taxon>
        <taxon>Cenchrinae</taxon>
        <taxon>Setaria</taxon>
    </lineage>
</organism>
<dbReference type="EMBL" id="AGNK02003546">
    <property type="status" value="NOT_ANNOTATED_CDS"/>
    <property type="molecule type" value="Genomic_DNA"/>
</dbReference>
<dbReference type="HOGENOM" id="CLU_008956_6_1_1"/>
<keyword evidence="3" id="KW-1185">Reference proteome</keyword>
<name>K3YH76_SETIT</name>
<dbReference type="Gramene" id="KQL00705">
    <property type="protein sequence ID" value="KQL00705"/>
    <property type="gene ID" value="SETIT_013594mg"/>
</dbReference>
<dbReference type="Pfam" id="PF07762">
    <property type="entry name" value="DUF1618"/>
    <property type="match status" value="1"/>
</dbReference>